<reference evidence="2 3" key="1">
    <citation type="journal article" date="2016" name="Proc. Natl. Acad. Sci. U.S.A.">
        <title>Comparative genomics of biotechnologically important yeasts.</title>
        <authorList>
            <person name="Riley R."/>
            <person name="Haridas S."/>
            <person name="Wolfe K.H."/>
            <person name="Lopes M.R."/>
            <person name="Hittinger C.T."/>
            <person name="Goeker M."/>
            <person name="Salamov A.A."/>
            <person name="Wisecaver J.H."/>
            <person name="Long T.M."/>
            <person name="Calvey C.H."/>
            <person name="Aerts A.L."/>
            <person name="Barry K.W."/>
            <person name="Choi C."/>
            <person name="Clum A."/>
            <person name="Coughlan A.Y."/>
            <person name="Deshpande S."/>
            <person name="Douglass A.P."/>
            <person name="Hanson S.J."/>
            <person name="Klenk H.-P."/>
            <person name="LaButti K.M."/>
            <person name="Lapidus A."/>
            <person name="Lindquist E.A."/>
            <person name="Lipzen A.M."/>
            <person name="Meier-Kolthoff J.P."/>
            <person name="Ohm R.A."/>
            <person name="Otillar R.P."/>
            <person name="Pangilinan J.L."/>
            <person name="Peng Y."/>
            <person name="Rokas A."/>
            <person name="Rosa C.A."/>
            <person name="Scheuner C."/>
            <person name="Sibirny A.A."/>
            <person name="Slot J.C."/>
            <person name="Stielow J.B."/>
            <person name="Sun H."/>
            <person name="Kurtzman C.P."/>
            <person name="Blackwell M."/>
            <person name="Grigoriev I.V."/>
            <person name="Jeffries T.W."/>
        </authorList>
    </citation>
    <scope>NUCLEOTIDE SEQUENCE [LARGE SCALE GENOMIC DNA]</scope>
    <source>
        <strain evidence="2 3">NRRL Y-11557</strain>
    </source>
</reference>
<accession>A0A1E3Q8H3</accession>
<sequence>MSFGKLYGFIGNPRTTVPYWVAKSLGLDIEVIETGNGKYSDEFVALFPHKKIPGFVGDDGLILYETIAISVYFASQKKESGLLGTSKADLALILNWMSFTNMETF</sequence>
<name>A0A1E3Q8H3_LIPST</name>
<dbReference type="GO" id="GO:0005634">
    <property type="term" value="C:nucleus"/>
    <property type="evidence" value="ECO:0007669"/>
    <property type="project" value="TreeGrafter"/>
</dbReference>
<dbReference type="OrthoDB" id="249703at2759"/>
<feature type="domain" description="GST N-terminal" evidence="1">
    <location>
        <begin position="2"/>
        <end position="81"/>
    </location>
</feature>
<keyword evidence="3" id="KW-1185">Reference proteome</keyword>
<evidence type="ECO:0000313" key="2">
    <source>
        <dbReference type="EMBL" id="ODQ73995.1"/>
    </source>
</evidence>
<dbReference type="STRING" id="675824.A0A1E3Q8H3"/>
<dbReference type="AlphaFoldDB" id="A0A1E3Q8H3"/>
<dbReference type="EMBL" id="KV454293">
    <property type="protein sequence ID" value="ODQ73995.1"/>
    <property type="molecule type" value="Genomic_DNA"/>
</dbReference>
<dbReference type="InterPro" id="IPR004045">
    <property type="entry name" value="Glutathione_S-Trfase_N"/>
</dbReference>
<organism evidence="2 3">
    <name type="scientific">Lipomyces starkeyi NRRL Y-11557</name>
    <dbReference type="NCBI Taxonomy" id="675824"/>
    <lineage>
        <taxon>Eukaryota</taxon>
        <taxon>Fungi</taxon>
        <taxon>Dikarya</taxon>
        <taxon>Ascomycota</taxon>
        <taxon>Saccharomycotina</taxon>
        <taxon>Lipomycetes</taxon>
        <taxon>Lipomycetales</taxon>
        <taxon>Lipomycetaceae</taxon>
        <taxon>Lipomyces</taxon>
    </lineage>
</organism>
<dbReference type="SUPFAM" id="SSF52833">
    <property type="entry name" value="Thioredoxin-like"/>
    <property type="match status" value="1"/>
</dbReference>
<dbReference type="Pfam" id="PF02798">
    <property type="entry name" value="GST_N"/>
    <property type="match status" value="1"/>
</dbReference>
<protein>
    <recommendedName>
        <fullName evidence="1">GST N-terminal domain-containing protein</fullName>
    </recommendedName>
</protein>
<dbReference type="InterPro" id="IPR050802">
    <property type="entry name" value="EF-GSTs"/>
</dbReference>
<gene>
    <name evidence="2" type="ORF">LIPSTDRAFT_3199</name>
</gene>
<dbReference type="PANTHER" id="PTHR43986">
    <property type="entry name" value="ELONGATION FACTOR 1-GAMMA"/>
    <property type="match status" value="1"/>
</dbReference>
<dbReference type="FunFam" id="3.40.30.10:FF:000142">
    <property type="entry name" value="Elongation factor 1 gamma"/>
    <property type="match status" value="1"/>
</dbReference>
<dbReference type="Proteomes" id="UP000094385">
    <property type="component" value="Unassembled WGS sequence"/>
</dbReference>
<dbReference type="GO" id="GO:0006414">
    <property type="term" value="P:translational elongation"/>
    <property type="evidence" value="ECO:0007669"/>
    <property type="project" value="TreeGrafter"/>
</dbReference>
<dbReference type="PROSITE" id="PS50404">
    <property type="entry name" value="GST_NTER"/>
    <property type="match status" value="1"/>
</dbReference>
<evidence type="ECO:0000313" key="3">
    <source>
        <dbReference type="Proteomes" id="UP000094385"/>
    </source>
</evidence>
<evidence type="ECO:0000259" key="1">
    <source>
        <dbReference type="PROSITE" id="PS50404"/>
    </source>
</evidence>
<dbReference type="Gene3D" id="1.20.1050.10">
    <property type="match status" value="1"/>
</dbReference>
<proteinExistence type="predicted"/>
<dbReference type="CDD" id="cd03044">
    <property type="entry name" value="GST_N_EF1Bgamma"/>
    <property type="match status" value="1"/>
</dbReference>
<dbReference type="InterPro" id="IPR036249">
    <property type="entry name" value="Thioredoxin-like_sf"/>
</dbReference>
<dbReference type="PANTHER" id="PTHR43986:SF1">
    <property type="entry name" value="ELONGATION FACTOR 1-GAMMA"/>
    <property type="match status" value="1"/>
</dbReference>
<dbReference type="Gene3D" id="3.40.30.10">
    <property type="entry name" value="Glutaredoxin"/>
    <property type="match status" value="1"/>
</dbReference>
<dbReference type="GO" id="GO:0005737">
    <property type="term" value="C:cytoplasm"/>
    <property type="evidence" value="ECO:0007669"/>
    <property type="project" value="TreeGrafter"/>
</dbReference>